<evidence type="ECO:0000313" key="3">
    <source>
        <dbReference type="Proteomes" id="UP000073601"/>
    </source>
</evidence>
<reference evidence="3" key="1">
    <citation type="submission" date="2016-02" db="EMBL/GenBank/DDBJ databases">
        <authorList>
            <person name="Rodrigo-Torres Lidia"/>
            <person name="Arahal R.David."/>
        </authorList>
    </citation>
    <scope>NUCLEOTIDE SEQUENCE [LARGE SCALE GENOMIC DNA]</scope>
    <source>
        <strain evidence="3">CECT 8713</strain>
    </source>
</reference>
<dbReference type="AlphaFoldDB" id="A0A128FIA6"/>
<keyword evidence="1" id="KW-0472">Membrane</keyword>
<keyword evidence="1" id="KW-1133">Transmembrane helix</keyword>
<feature type="transmembrane region" description="Helical" evidence="1">
    <location>
        <begin position="7"/>
        <end position="27"/>
    </location>
</feature>
<name>A0A128FIA6_9GAMM</name>
<sequence>MNIKDNWLSRIVLFSIVVFIAATPAWLNQVNAGPIQKTLQDAFMDASKGNSDAGEHVLSALESLLIQYPEDALLTAYYGSAMSMKARDAWFPWNRQKFSKIGVDSLNKSLNQLSTESFNKPYYGLNEGLYIQSLAAITFISLPESLDQRERGFAMLKDMMASEELGYYPFGPRAWIHIDAVKAAINMEDQSTATKWANEMQRLAPTHPYTQQALELVENQPVFLKIRNFLPIAVVYIPRP</sequence>
<proteinExistence type="predicted"/>
<accession>A0A128FIA6</accession>
<keyword evidence="1" id="KW-0812">Transmembrane</keyword>
<dbReference type="Proteomes" id="UP000073601">
    <property type="component" value="Unassembled WGS sequence"/>
</dbReference>
<evidence type="ECO:0000256" key="1">
    <source>
        <dbReference type="SAM" id="Phobius"/>
    </source>
</evidence>
<dbReference type="EMBL" id="FIZY01000069">
    <property type="protein sequence ID" value="CZF86523.1"/>
    <property type="molecule type" value="Genomic_DNA"/>
</dbReference>
<evidence type="ECO:0000313" key="2">
    <source>
        <dbReference type="EMBL" id="CZF86523.1"/>
    </source>
</evidence>
<keyword evidence="3" id="KW-1185">Reference proteome</keyword>
<dbReference type="RefSeq" id="WP_232314536.1">
    <property type="nucleotide sequence ID" value="NZ_CAWRCI010000069.1"/>
</dbReference>
<organism evidence="2 3">
    <name type="scientific">Grimontia marina</name>
    <dbReference type="NCBI Taxonomy" id="646534"/>
    <lineage>
        <taxon>Bacteria</taxon>
        <taxon>Pseudomonadati</taxon>
        <taxon>Pseudomonadota</taxon>
        <taxon>Gammaproteobacteria</taxon>
        <taxon>Vibrionales</taxon>
        <taxon>Vibrionaceae</taxon>
        <taxon>Grimontia</taxon>
    </lineage>
</organism>
<gene>
    <name evidence="2" type="ORF">GMA8713_04557</name>
</gene>
<protein>
    <submittedName>
        <fullName evidence="2">Uncharacterized protein</fullName>
    </submittedName>
</protein>